<sequence>MNKAELIEAISQKVGVSKKEVEDVVDAITKMITDKIKEGQEVTLTGFGAFSARTRKGRTGVNPRNPQEKIEIPSVKVPKFKAGKNLKEALKS</sequence>
<dbReference type="SUPFAM" id="SSF47729">
    <property type="entry name" value="IHF-like DNA-binding proteins"/>
    <property type="match status" value="1"/>
</dbReference>
<organism evidence="4 5">
    <name type="scientific">Candidatus Buchananbacteria bacterium RIFCSPHIGHO2_01_FULL_39_14</name>
    <dbReference type="NCBI Taxonomy" id="1797532"/>
    <lineage>
        <taxon>Bacteria</taxon>
        <taxon>Candidatus Buchananiibacteriota</taxon>
    </lineage>
</organism>
<dbReference type="GO" id="GO:0005829">
    <property type="term" value="C:cytosol"/>
    <property type="evidence" value="ECO:0007669"/>
    <property type="project" value="TreeGrafter"/>
</dbReference>
<evidence type="ECO:0000256" key="3">
    <source>
        <dbReference type="RuleBase" id="RU003939"/>
    </source>
</evidence>
<keyword evidence="1" id="KW-0226">DNA condensation</keyword>
<keyword evidence="2 4" id="KW-0238">DNA-binding</keyword>
<dbReference type="GO" id="GO:0030261">
    <property type="term" value="P:chromosome condensation"/>
    <property type="evidence" value="ECO:0007669"/>
    <property type="project" value="UniProtKB-KW"/>
</dbReference>
<dbReference type="GO" id="GO:0030527">
    <property type="term" value="F:structural constituent of chromatin"/>
    <property type="evidence" value="ECO:0007669"/>
    <property type="project" value="InterPro"/>
</dbReference>
<evidence type="ECO:0000256" key="1">
    <source>
        <dbReference type="ARBA" id="ARBA00023067"/>
    </source>
</evidence>
<reference evidence="4 5" key="1">
    <citation type="journal article" date="2016" name="Nat. Commun.">
        <title>Thousands of microbial genomes shed light on interconnected biogeochemical processes in an aquifer system.</title>
        <authorList>
            <person name="Anantharaman K."/>
            <person name="Brown C.T."/>
            <person name="Hug L.A."/>
            <person name="Sharon I."/>
            <person name="Castelle C.J."/>
            <person name="Probst A.J."/>
            <person name="Thomas B.C."/>
            <person name="Singh A."/>
            <person name="Wilkins M.J."/>
            <person name="Karaoz U."/>
            <person name="Brodie E.L."/>
            <person name="Williams K.H."/>
            <person name="Hubbard S.S."/>
            <person name="Banfield J.F."/>
        </authorList>
    </citation>
    <scope>NUCLEOTIDE SEQUENCE [LARGE SCALE GENOMIC DNA]</scope>
</reference>
<dbReference type="InterPro" id="IPR010992">
    <property type="entry name" value="IHF-like_DNA-bd_dom_sf"/>
</dbReference>
<dbReference type="InterPro" id="IPR000119">
    <property type="entry name" value="Hist_DNA-bd"/>
</dbReference>
<comment type="caution">
    <text evidence="4">The sequence shown here is derived from an EMBL/GenBank/DDBJ whole genome shotgun (WGS) entry which is preliminary data.</text>
</comment>
<dbReference type="Gene3D" id="4.10.520.10">
    <property type="entry name" value="IHF-like DNA-binding proteins"/>
    <property type="match status" value="1"/>
</dbReference>
<dbReference type="PROSITE" id="PS00045">
    <property type="entry name" value="HISTONE_LIKE"/>
    <property type="match status" value="1"/>
</dbReference>
<dbReference type="SMART" id="SM00411">
    <property type="entry name" value="BHL"/>
    <property type="match status" value="1"/>
</dbReference>
<accession>A0A1G1XY76</accession>
<protein>
    <submittedName>
        <fullName evidence="4">DNA-binding protein</fullName>
    </submittedName>
</protein>
<evidence type="ECO:0000313" key="5">
    <source>
        <dbReference type="Proteomes" id="UP000178930"/>
    </source>
</evidence>
<name>A0A1G1XY76_9BACT</name>
<dbReference type="PANTHER" id="PTHR33175">
    <property type="entry name" value="DNA-BINDING PROTEIN HU"/>
    <property type="match status" value="1"/>
</dbReference>
<dbReference type="PRINTS" id="PR01727">
    <property type="entry name" value="DNABINDINGHU"/>
</dbReference>
<dbReference type="STRING" id="1797532.A2729_01495"/>
<comment type="similarity">
    <text evidence="3">Belongs to the bacterial histone-like protein family.</text>
</comment>
<dbReference type="InterPro" id="IPR020816">
    <property type="entry name" value="Histone-like_DNA-bd_CS"/>
</dbReference>
<dbReference type="EMBL" id="MHIB01000007">
    <property type="protein sequence ID" value="OGY45035.1"/>
    <property type="molecule type" value="Genomic_DNA"/>
</dbReference>
<dbReference type="Pfam" id="PF00216">
    <property type="entry name" value="Bac_DNA_binding"/>
    <property type="match status" value="1"/>
</dbReference>
<gene>
    <name evidence="4" type="ORF">A2729_01495</name>
</gene>
<evidence type="ECO:0000313" key="4">
    <source>
        <dbReference type="EMBL" id="OGY45035.1"/>
    </source>
</evidence>
<dbReference type="CDD" id="cd13831">
    <property type="entry name" value="HU"/>
    <property type="match status" value="1"/>
</dbReference>
<dbReference type="Proteomes" id="UP000178930">
    <property type="component" value="Unassembled WGS sequence"/>
</dbReference>
<dbReference type="GO" id="GO:0003677">
    <property type="term" value="F:DNA binding"/>
    <property type="evidence" value="ECO:0007669"/>
    <property type="project" value="UniProtKB-KW"/>
</dbReference>
<proteinExistence type="inferred from homology"/>
<dbReference type="AlphaFoldDB" id="A0A1G1XY76"/>
<dbReference type="PANTHER" id="PTHR33175:SF3">
    <property type="entry name" value="DNA-BINDING PROTEIN HU-BETA"/>
    <property type="match status" value="1"/>
</dbReference>
<evidence type="ECO:0000256" key="2">
    <source>
        <dbReference type="ARBA" id="ARBA00023125"/>
    </source>
</evidence>